<evidence type="ECO:0000256" key="1">
    <source>
        <dbReference type="ARBA" id="ARBA00022737"/>
    </source>
</evidence>
<evidence type="ECO:0000313" key="3">
    <source>
        <dbReference type="EMBL" id="KZS13264.1"/>
    </source>
</evidence>
<dbReference type="Gene3D" id="1.25.40.20">
    <property type="entry name" value="Ankyrin repeat-containing domain"/>
    <property type="match status" value="1"/>
</dbReference>
<dbReference type="InterPro" id="IPR036770">
    <property type="entry name" value="Ankyrin_rpt-contain_sf"/>
</dbReference>
<protein>
    <submittedName>
        <fullName evidence="3">Uncharacterized protein</fullName>
    </submittedName>
</protein>
<proteinExistence type="predicted"/>
<accession>A0A164WHD0</accession>
<comment type="caution">
    <text evidence="3">The sequence shown here is derived from an EMBL/GenBank/DDBJ whole genome shotgun (WGS) entry which is preliminary data.</text>
</comment>
<sequence>MQLILLLNIKRLITRIFILEFINIIISPIMDSPTEDSIPPIGPTRRVWRWIWNRFPNGRWQRIQRRVNTSILTAPIMDSPTEDSIPPIGPTRLVWRWIWNRLPNGRWQRVQRRVNSLVVQNQLIPQPPVSTALMAATSSLLPQEPSRTQPTLEPIPATPLALLEPGPAPRLKPSLKLQSDFFTVISSGSVTQLRKLRDRNGSEIRALLGQSRNELGETPLLFAIRHRRLSLVMFLIDHFHCDPHRTGRFMWNNIEYLEAPPLFAAILCNSGNSLILNYFLNLQSDCDETAGLSEIISSSSRKEEKILMLELLGAAILHHYLLCRNDSLETRHLGLLYWKKALQFRNATDDSGRQTSKVPYQLSEIGRRALGFSLEFTTLEQLEQLETQEDIQLFTQVTIVIERIMSQISPGPHLFIASNFNAYANKYYENNCYGRVVEILMFMLELFKQQLSDNWIANYFVNNTIEMMIDGLLRLERLPPTNQNGVEQFSFENLMKAFNFAFSIQCRPDPRMPIAAITRLEAF</sequence>
<name>A0A164WHD0_9CRUS</name>
<dbReference type="OrthoDB" id="6370255at2759"/>
<dbReference type="PANTHER" id="PTHR24197">
    <property type="entry name" value="ANKYRIN REPEAT DOMAIN-CONTAINING PROTEIN 61"/>
    <property type="match status" value="1"/>
</dbReference>
<gene>
    <name evidence="3" type="ORF">APZ42_021752</name>
</gene>
<evidence type="ECO:0000256" key="2">
    <source>
        <dbReference type="ARBA" id="ARBA00023043"/>
    </source>
</evidence>
<dbReference type="PANTHER" id="PTHR24197:SF44">
    <property type="entry name" value="ANKYRIN REPEAT DOMAIN-CONTAINING PROTEIN 54"/>
    <property type="match status" value="1"/>
</dbReference>
<keyword evidence="4" id="KW-1185">Reference proteome</keyword>
<keyword evidence="2" id="KW-0040">ANK repeat</keyword>
<reference evidence="3 4" key="1">
    <citation type="submission" date="2016-03" db="EMBL/GenBank/DDBJ databases">
        <title>EvidentialGene: Evidence-directed Construction of Genes on Genomes.</title>
        <authorList>
            <person name="Gilbert D.G."/>
            <person name="Choi J.-H."/>
            <person name="Mockaitis K."/>
            <person name="Colbourne J."/>
            <person name="Pfrender M."/>
        </authorList>
    </citation>
    <scope>NUCLEOTIDE SEQUENCE [LARGE SCALE GENOMIC DNA]</scope>
    <source>
        <strain evidence="3 4">Xinb3</strain>
        <tissue evidence="3">Complete organism</tissue>
    </source>
</reference>
<dbReference type="EMBL" id="LRGB01001253">
    <property type="protein sequence ID" value="KZS13264.1"/>
    <property type="molecule type" value="Genomic_DNA"/>
</dbReference>
<organism evidence="3 4">
    <name type="scientific">Daphnia magna</name>
    <dbReference type="NCBI Taxonomy" id="35525"/>
    <lineage>
        <taxon>Eukaryota</taxon>
        <taxon>Metazoa</taxon>
        <taxon>Ecdysozoa</taxon>
        <taxon>Arthropoda</taxon>
        <taxon>Crustacea</taxon>
        <taxon>Branchiopoda</taxon>
        <taxon>Diplostraca</taxon>
        <taxon>Cladocera</taxon>
        <taxon>Anomopoda</taxon>
        <taxon>Daphniidae</taxon>
        <taxon>Daphnia</taxon>
    </lineage>
</organism>
<dbReference type="AlphaFoldDB" id="A0A164WHD0"/>
<keyword evidence="1" id="KW-0677">Repeat</keyword>
<dbReference type="Proteomes" id="UP000076858">
    <property type="component" value="Unassembled WGS sequence"/>
</dbReference>
<evidence type="ECO:0000313" key="4">
    <source>
        <dbReference type="Proteomes" id="UP000076858"/>
    </source>
</evidence>